<comment type="caution">
    <text evidence="1">The sequence shown here is derived from an EMBL/GenBank/DDBJ whole genome shotgun (WGS) entry which is preliminary data.</text>
</comment>
<protein>
    <submittedName>
        <fullName evidence="1">Uncharacterized protein</fullName>
    </submittedName>
</protein>
<dbReference type="EMBL" id="LAZR01048968">
    <property type="protein sequence ID" value="KKK90730.1"/>
    <property type="molecule type" value="Genomic_DNA"/>
</dbReference>
<proteinExistence type="predicted"/>
<reference evidence="1" key="1">
    <citation type="journal article" date="2015" name="Nature">
        <title>Complex archaea that bridge the gap between prokaryotes and eukaryotes.</title>
        <authorList>
            <person name="Spang A."/>
            <person name="Saw J.H."/>
            <person name="Jorgensen S.L."/>
            <person name="Zaremba-Niedzwiedzka K."/>
            <person name="Martijn J."/>
            <person name="Lind A.E."/>
            <person name="van Eijk R."/>
            <person name="Schleper C."/>
            <person name="Guy L."/>
            <person name="Ettema T.J."/>
        </authorList>
    </citation>
    <scope>NUCLEOTIDE SEQUENCE</scope>
</reference>
<dbReference type="AlphaFoldDB" id="A0A0F8ZXY4"/>
<accession>A0A0F8ZXY4</accession>
<evidence type="ECO:0000313" key="1">
    <source>
        <dbReference type="EMBL" id="KKK90730.1"/>
    </source>
</evidence>
<gene>
    <name evidence="1" type="ORF">LCGC14_2720090</name>
</gene>
<organism evidence="1">
    <name type="scientific">marine sediment metagenome</name>
    <dbReference type="NCBI Taxonomy" id="412755"/>
    <lineage>
        <taxon>unclassified sequences</taxon>
        <taxon>metagenomes</taxon>
        <taxon>ecological metagenomes</taxon>
    </lineage>
</organism>
<sequence length="178" mass="19000">VRDLLAAPGNFFSRAADALGLRQALVGTAGQVFVSAVDAVGGQFQDRQCATLAFGRELDGVDLTGFMVPGGTDIEKVVTTTQTTFNVVPFAGQIALASMRESVSATSRVNRMEILVNDVVVFDLQAGSTDFPGPGIRLNEFVTFYPGLRVAQGDRVQLRISRNNTTTDVNVLAYLLVV</sequence>
<name>A0A0F8ZXY4_9ZZZZ</name>
<feature type="non-terminal residue" evidence="1">
    <location>
        <position position="1"/>
    </location>
</feature>